<evidence type="ECO:0000313" key="2">
    <source>
        <dbReference type="EMBL" id="OBX28885.1"/>
    </source>
</evidence>
<gene>
    <name evidence="2" type="ORF">A9J31_15080</name>
</gene>
<comment type="caution">
    <text evidence="2">The sequence shown here is derived from an EMBL/GenBank/DDBJ whole genome shotgun (WGS) entry which is preliminary data.</text>
</comment>
<accession>A0A1A7R9E0</accession>
<proteinExistence type="predicted"/>
<feature type="transmembrane region" description="Helical" evidence="1">
    <location>
        <begin position="50"/>
        <end position="83"/>
    </location>
</feature>
<reference evidence="3" key="1">
    <citation type="submission" date="2016-06" db="EMBL/GenBank/DDBJ databases">
        <authorList>
            <person name="Radolfova-Krizova L."/>
            <person name="Nemec A."/>
        </authorList>
    </citation>
    <scope>NUCLEOTIDE SEQUENCE [LARGE SCALE GENOMIC DNA]</scope>
    <source>
        <strain evidence="3">ANC 4275</strain>
    </source>
</reference>
<keyword evidence="3" id="KW-1185">Reference proteome</keyword>
<dbReference type="RefSeq" id="WP_067763377.1">
    <property type="nucleotide sequence ID" value="NZ_JBLZYA010000016.1"/>
</dbReference>
<protein>
    <recommendedName>
        <fullName evidence="4">Transmembrane protein</fullName>
    </recommendedName>
</protein>
<dbReference type="Proteomes" id="UP000185753">
    <property type="component" value="Unassembled WGS sequence"/>
</dbReference>
<keyword evidence="1" id="KW-0812">Transmembrane</keyword>
<organism evidence="2 3">
    <name type="scientific">Acinetobacter gandensis</name>
    <dbReference type="NCBI Taxonomy" id="1443941"/>
    <lineage>
        <taxon>Bacteria</taxon>
        <taxon>Pseudomonadati</taxon>
        <taxon>Pseudomonadota</taxon>
        <taxon>Gammaproteobacteria</taxon>
        <taxon>Moraxellales</taxon>
        <taxon>Moraxellaceae</taxon>
        <taxon>Acinetobacter</taxon>
    </lineage>
</organism>
<dbReference type="AlphaFoldDB" id="A0A1A7R9E0"/>
<dbReference type="STRING" id="1443941.A9J31_15080"/>
<feature type="transmembrane region" description="Helical" evidence="1">
    <location>
        <begin position="95"/>
        <end position="116"/>
    </location>
</feature>
<evidence type="ECO:0008006" key="4">
    <source>
        <dbReference type="Google" id="ProtNLM"/>
    </source>
</evidence>
<name>A0A1A7R9E0_9GAMM</name>
<feature type="transmembrane region" description="Helical" evidence="1">
    <location>
        <begin position="19"/>
        <end position="38"/>
    </location>
</feature>
<evidence type="ECO:0000256" key="1">
    <source>
        <dbReference type="SAM" id="Phobius"/>
    </source>
</evidence>
<keyword evidence="1" id="KW-0472">Membrane</keyword>
<dbReference type="EMBL" id="LZDS01000019">
    <property type="protein sequence ID" value="OBX28885.1"/>
    <property type="molecule type" value="Genomic_DNA"/>
</dbReference>
<sequence>MSDHTQGATLEIVPFWQTWFRIIWILNLLIVSPFYLYLVHLHGVGDAVMVLLMALFLCFVTYYIVYLLLASLIIGGISFWLLSCYPQRLKRIEKWVFIVIAMVWALGILGFAFEVIPYHVLQRTYF</sequence>
<keyword evidence="1" id="KW-1133">Transmembrane helix</keyword>
<dbReference type="OrthoDB" id="9983180at2"/>
<evidence type="ECO:0000313" key="3">
    <source>
        <dbReference type="Proteomes" id="UP000185753"/>
    </source>
</evidence>